<evidence type="ECO:0000259" key="1">
    <source>
        <dbReference type="Pfam" id="PF01551"/>
    </source>
</evidence>
<dbReference type="AlphaFoldDB" id="A0A135L4D4"/>
<dbReference type="PANTHER" id="PTHR21666">
    <property type="entry name" value="PEPTIDASE-RELATED"/>
    <property type="match status" value="1"/>
</dbReference>
<dbReference type="InterPro" id="IPR050570">
    <property type="entry name" value="Cell_wall_metabolism_enzyme"/>
</dbReference>
<keyword evidence="3" id="KW-1185">Reference proteome</keyword>
<dbReference type="InterPro" id="IPR011055">
    <property type="entry name" value="Dup_hybrid_motif"/>
</dbReference>
<evidence type="ECO:0000313" key="3">
    <source>
        <dbReference type="Proteomes" id="UP000070352"/>
    </source>
</evidence>
<evidence type="ECO:0000313" key="2">
    <source>
        <dbReference type="EMBL" id="KXG43811.1"/>
    </source>
</evidence>
<dbReference type="Proteomes" id="UP000070352">
    <property type="component" value="Unassembled WGS sequence"/>
</dbReference>
<dbReference type="RefSeq" id="WP_068724778.1">
    <property type="nucleotide sequence ID" value="NZ_LSKU01000001.1"/>
</dbReference>
<dbReference type="EMBL" id="LSKU01000001">
    <property type="protein sequence ID" value="KXG43811.1"/>
    <property type="molecule type" value="Genomic_DNA"/>
</dbReference>
<proteinExistence type="predicted"/>
<feature type="domain" description="M23ase beta-sheet core" evidence="1">
    <location>
        <begin position="132"/>
        <end position="248"/>
    </location>
</feature>
<sequence length="273" mass="31073">MKRHLFLVALALIIVLSGQYLWLQQNKVKYEKKSTDEVQIPNSTAGLSFSYPFDEKLTLSLLTQIFEWEKRKFEQHFSEMSSDELISYLDFLSPPLKGAKVSSRDSHLPGALRSYRNGFHEGIDWYTGVTGITVNQTTPVLSMADGIVVRVDHDFVELTKKERTELLNIAKNSNQTPEYILDRLRGRTVWVQYPKGVLVRYAHLSAISKNVVVGKGLKTGEVLGYVGNSGTSDGVLGNDRGLHLHTDILIYNHLFWENLDKEQIRQVLKAIFF</sequence>
<dbReference type="OrthoDB" id="30934at2"/>
<accession>A0A135L4D4</accession>
<organism evidence="2 3">
    <name type="scientific">Tepidibacillus decaturensis</name>
    <dbReference type="NCBI Taxonomy" id="1413211"/>
    <lineage>
        <taxon>Bacteria</taxon>
        <taxon>Bacillati</taxon>
        <taxon>Bacillota</taxon>
        <taxon>Bacilli</taxon>
        <taxon>Bacillales</taxon>
        <taxon>Bacillaceae</taxon>
        <taxon>Tepidibacillus</taxon>
    </lineage>
</organism>
<dbReference type="CDD" id="cd12797">
    <property type="entry name" value="M23_peptidase"/>
    <property type="match status" value="1"/>
</dbReference>
<name>A0A135L4D4_9BACI</name>
<dbReference type="Pfam" id="PF01551">
    <property type="entry name" value="Peptidase_M23"/>
    <property type="match status" value="1"/>
</dbReference>
<dbReference type="STRING" id="1413211.U473_07140"/>
<protein>
    <recommendedName>
        <fullName evidence="1">M23ase beta-sheet core domain-containing protein</fullName>
    </recommendedName>
</protein>
<dbReference type="GO" id="GO:0004222">
    <property type="term" value="F:metalloendopeptidase activity"/>
    <property type="evidence" value="ECO:0007669"/>
    <property type="project" value="TreeGrafter"/>
</dbReference>
<dbReference type="PANTHER" id="PTHR21666:SF270">
    <property type="entry name" value="MUREIN HYDROLASE ACTIVATOR ENVC"/>
    <property type="match status" value="1"/>
</dbReference>
<gene>
    <name evidence="2" type="ORF">U473_07140</name>
</gene>
<comment type="caution">
    <text evidence="2">The sequence shown here is derived from an EMBL/GenBank/DDBJ whole genome shotgun (WGS) entry which is preliminary data.</text>
</comment>
<reference evidence="2 3" key="1">
    <citation type="submission" date="2016-02" db="EMBL/GenBank/DDBJ databases">
        <title>Draft Genome for Tepidibacillus decaturensis nov. sp. Strain Z9, an Anaerobic, Moderately Thermophilic and Heterotrophic Bacterium from Deep Subsurface of the Illinois Basin, USA.</title>
        <authorList>
            <person name="Dong Y."/>
            <person name="Chang J.Y."/>
            <person name="Sanford R."/>
            <person name="Fouke B.W."/>
        </authorList>
    </citation>
    <scope>NUCLEOTIDE SEQUENCE [LARGE SCALE GENOMIC DNA]</scope>
    <source>
        <strain evidence="2 3">Z9</strain>
    </source>
</reference>
<dbReference type="InterPro" id="IPR016047">
    <property type="entry name" value="M23ase_b-sheet_dom"/>
</dbReference>
<dbReference type="Gene3D" id="2.70.70.10">
    <property type="entry name" value="Glucose Permease (Domain IIA)"/>
    <property type="match status" value="1"/>
</dbReference>
<dbReference type="SUPFAM" id="SSF51261">
    <property type="entry name" value="Duplicated hybrid motif"/>
    <property type="match status" value="1"/>
</dbReference>